<protein>
    <submittedName>
        <fullName evidence="1">P-loop containing nucleoside triphosphate hydrolase protein</fullName>
    </submittedName>
</protein>
<keyword evidence="1" id="KW-0378">Hydrolase</keyword>
<dbReference type="AlphaFoldDB" id="A0A8H3WVI9"/>
<sequence length="197" mass="23074">MRNGSAHIRRGWQYCPRAFEQQKGKYNKDIKFRWMEIFDQVLVSYCGRPDKGGVTFTLANTEVASSIVEKKQKATDTSVISLKKQHITLEFFFPEIDIPLRINKSMDILGIVKQAFCFFDQNTIARGSSRPYKSSNNLLVDSKPNMNVPRKSVYDTEMYRILFNWFTKVYHYEIIRQWHLEQVGKDGATIIYIVILK</sequence>
<keyword evidence="2" id="KW-1185">Reference proteome</keyword>
<gene>
    <name evidence="1" type="ORF">F8M41_016122</name>
</gene>
<reference evidence="1 2" key="1">
    <citation type="journal article" date="2019" name="Environ. Microbiol.">
        <title>At the nexus of three kingdoms: the genome of the mycorrhizal fungus Gigaspora margarita provides insights into plant, endobacterial and fungal interactions.</title>
        <authorList>
            <person name="Venice F."/>
            <person name="Ghignone S."/>
            <person name="Salvioli di Fossalunga A."/>
            <person name="Amselem J."/>
            <person name="Novero M."/>
            <person name="Xianan X."/>
            <person name="Sedzielewska Toro K."/>
            <person name="Morin E."/>
            <person name="Lipzen A."/>
            <person name="Grigoriev I.V."/>
            <person name="Henrissat B."/>
            <person name="Martin F.M."/>
            <person name="Bonfante P."/>
        </authorList>
    </citation>
    <scope>NUCLEOTIDE SEQUENCE [LARGE SCALE GENOMIC DNA]</scope>
    <source>
        <strain evidence="1 2">BEG34</strain>
    </source>
</reference>
<dbReference type="Proteomes" id="UP000439903">
    <property type="component" value="Unassembled WGS sequence"/>
</dbReference>
<proteinExistence type="predicted"/>
<comment type="caution">
    <text evidence="1">The sequence shown here is derived from an EMBL/GenBank/DDBJ whole genome shotgun (WGS) entry which is preliminary data.</text>
</comment>
<evidence type="ECO:0000313" key="1">
    <source>
        <dbReference type="EMBL" id="KAF0342638.1"/>
    </source>
</evidence>
<organism evidence="1 2">
    <name type="scientific">Gigaspora margarita</name>
    <dbReference type="NCBI Taxonomy" id="4874"/>
    <lineage>
        <taxon>Eukaryota</taxon>
        <taxon>Fungi</taxon>
        <taxon>Fungi incertae sedis</taxon>
        <taxon>Mucoromycota</taxon>
        <taxon>Glomeromycotina</taxon>
        <taxon>Glomeromycetes</taxon>
        <taxon>Diversisporales</taxon>
        <taxon>Gigasporaceae</taxon>
        <taxon>Gigaspora</taxon>
    </lineage>
</organism>
<dbReference type="OrthoDB" id="2434387at2759"/>
<name>A0A8H3WVI9_GIGMA</name>
<evidence type="ECO:0000313" key="2">
    <source>
        <dbReference type="Proteomes" id="UP000439903"/>
    </source>
</evidence>
<dbReference type="EMBL" id="WTPW01003442">
    <property type="protein sequence ID" value="KAF0342638.1"/>
    <property type="molecule type" value="Genomic_DNA"/>
</dbReference>
<accession>A0A8H3WVI9</accession>
<dbReference type="GO" id="GO:0016787">
    <property type="term" value="F:hydrolase activity"/>
    <property type="evidence" value="ECO:0007669"/>
    <property type="project" value="UniProtKB-KW"/>
</dbReference>